<dbReference type="Pfam" id="PF08800">
    <property type="entry name" value="BT4734-like_N"/>
    <property type="match status" value="1"/>
</dbReference>
<dbReference type="PANTHER" id="PTHR34985:SF1">
    <property type="entry name" value="SLR0554 PROTEIN"/>
    <property type="match status" value="1"/>
</dbReference>
<dbReference type="AlphaFoldDB" id="A0A7J4XCA9"/>
<reference evidence="3 4" key="1">
    <citation type="journal article" date="2019" name="Nat. Med.">
        <title>A library of human gut bacterial isolates paired with longitudinal multiomics data enables mechanistic microbiome research.</title>
        <authorList>
            <person name="Poyet M."/>
            <person name="Groussin M."/>
            <person name="Gibbons S.M."/>
            <person name="Avila-Pacheco J."/>
            <person name="Jiang X."/>
            <person name="Kearney S.M."/>
            <person name="Perrotta A.R."/>
            <person name="Berdy B."/>
            <person name="Zhao S."/>
            <person name="Lieberman T.D."/>
            <person name="Swanson P.K."/>
            <person name="Smith M."/>
            <person name="Roesemann S."/>
            <person name="Alexander J.E."/>
            <person name="Rich S.A."/>
            <person name="Livny J."/>
            <person name="Vlamakis H."/>
            <person name="Clish C."/>
            <person name="Bullock K."/>
            <person name="Deik A."/>
            <person name="Scott J."/>
            <person name="Pierce K.A."/>
            <person name="Xavier R.J."/>
            <person name="Alm E.J."/>
        </authorList>
    </citation>
    <scope>NUCLEOTIDE SEQUENCE [LARGE SCALE GENOMIC DNA]</scope>
    <source>
        <strain evidence="3 4">BIOML-A10</strain>
    </source>
</reference>
<dbReference type="EMBL" id="VWMK01000038">
    <property type="protein sequence ID" value="KAA3756987.1"/>
    <property type="molecule type" value="Genomic_DNA"/>
</dbReference>
<protein>
    <recommendedName>
        <fullName evidence="5">Virulence protein E</fullName>
    </recommendedName>
</protein>
<gene>
    <name evidence="3" type="ORF">F3F73_22815</name>
</gene>
<evidence type="ECO:0000313" key="4">
    <source>
        <dbReference type="Proteomes" id="UP000422221"/>
    </source>
</evidence>
<feature type="domain" description="BT4734-like N-terminal" evidence="2">
    <location>
        <begin position="57"/>
        <end position="195"/>
    </location>
</feature>
<comment type="caution">
    <text evidence="3">The sequence shown here is derived from an EMBL/GenBank/DDBJ whole genome shotgun (WGS) entry which is preliminary data.</text>
</comment>
<dbReference type="InterPro" id="IPR007936">
    <property type="entry name" value="VapE-like_dom"/>
</dbReference>
<organism evidence="3 4">
    <name type="scientific">Bacteroides salyersiae</name>
    <dbReference type="NCBI Taxonomy" id="291644"/>
    <lineage>
        <taxon>Bacteria</taxon>
        <taxon>Pseudomonadati</taxon>
        <taxon>Bacteroidota</taxon>
        <taxon>Bacteroidia</taxon>
        <taxon>Bacteroidales</taxon>
        <taxon>Bacteroidaceae</taxon>
        <taxon>Bacteroides</taxon>
    </lineage>
</organism>
<evidence type="ECO:0000313" key="3">
    <source>
        <dbReference type="EMBL" id="KAA3756987.1"/>
    </source>
</evidence>
<evidence type="ECO:0008006" key="5">
    <source>
        <dbReference type="Google" id="ProtNLM"/>
    </source>
</evidence>
<dbReference type="Pfam" id="PF05272">
    <property type="entry name" value="VapE-like_dom"/>
    <property type="match status" value="1"/>
</dbReference>
<dbReference type="GeneID" id="93117749"/>
<feature type="domain" description="Virulence-associated protein E-like" evidence="1">
    <location>
        <begin position="417"/>
        <end position="627"/>
    </location>
</feature>
<accession>A0A7J4XCA9</accession>
<proteinExistence type="predicted"/>
<evidence type="ECO:0000259" key="1">
    <source>
        <dbReference type="Pfam" id="PF05272"/>
    </source>
</evidence>
<sequence>MEEIQILISSFKGFSKHTGKSKLTDKLLEIGSYTNGRIIEKIRALVRDGKKEEAALVKKQLKGSTLSATYKERRVPEMIDTYNDLQMMDLDGLSEEEMTNCRKLITGSPNTLFCFTSPSGNGLKVGVYMQDELSCRLRMELLRRSEISYEALETYHKQMFAYAKEYYETLCSVEVDASGSDIGRLFFTSYDPDIYICEEALRQVRQPQLTILPPPAKGKKKTVRQLMKEEMPGDESIDHTHIDPWIQMEFQSCVRSVERQEKYQPGNRNNFIFTLGNKCYRKNLPEEVAAVLAQKQFGAPDLDAASIVRNAYHYTTRTDHQEEEKKKPVAVRIIEFMTQQYEVRRNVIQGRLEFREKNKGGKNEFCSMKKEDYNTVFYDLQMAGIPCHPSTVKSLIDSRYAQNFNPFEAYFYGLKPYDGQTDYIALLAATVKTTNQPFWEDCLKRWLVGMVACALDDKIENQLAIIMKGEQGKGKSSWIRHLLPPELSKYYRNGMINPENKDHMLFLSQCLLINLEEFEGMTGRSISELKRLIVQDVVTERRPFDTDANSYIRHCSFIASTNEPRFLKDPAGAFRRYPTVTVEEIDYHAPVNHAGIYSQALYLWKNGFHYWYENEEIATLNEVNREYSLASIEEELLYVYFRKPKADDLDVKWMPVSAILVLISMNGKIQMNDRNQKSLVQILERDNFRKRISENKIYEYEVVQYSFDEVDRNYKKTLSTGPKETQEELPF</sequence>
<dbReference type="InterPro" id="IPR014907">
    <property type="entry name" value="BT4734-like_N"/>
</dbReference>
<dbReference type="PANTHER" id="PTHR34985">
    <property type="entry name" value="SLR0554 PROTEIN"/>
    <property type="match status" value="1"/>
</dbReference>
<dbReference type="RefSeq" id="WP_055294073.1">
    <property type="nucleotide sequence ID" value="NZ_CAXSTI010000012.1"/>
</dbReference>
<dbReference type="Proteomes" id="UP000422221">
    <property type="component" value="Unassembled WGS sequence"/>
</dbReference>
<name>A0A7J4XCA9_9BACE</name>
<evidence type="ECO:0000259" key="2">
    <source>
        <dbReference type="Pfam" id="PF08800"/>
    </source>
</evidence>